<dbReference type="EMBL" id="JAYGII010000016">
    <property type="protein sequence ID" value="MEA5445846.1"/>
    <property type="molecule type" value="Genomic_DNA"/>
</dbReference>
<dbReference type="Gene3D" id="3.30.160.670">
    <property type="match status" value="1"/>
</dbReference>
<evidence type="ECO:0000313" key="2">
    <source>
        <dbReference type="EMBL" id="MEA5445846.1"/>
    </source>
</evidence>
<protein>
    <submittedName>
        <fullName evidence="2">DUF4136 domain-containing protein</fullName>
    </submittedName>
</protein>
<comment type="caution">
    <text evidence="2">The sequence shown here is derived from an EMBL/GenBank/DDBJ whole genome shotgun (WGS) entry which is preliminary data.</text>
</comment>
<accession>A0AAP6JF29</accession>
<dbReference type="PROSITE" id="PS51257">
    <property type="entry name" value="PROKAR_LIPOPROTEIN"/>
    <property type="match status" value="1"/>
</dbReference>
<dbReference type="Proteomes" id="UP001302316">
    <property type="component" value="Unassembled WGS sequence"/>
</dbReference>
<sequence length="191" mass="21286">MSIAIQKYNHRRAVIGLLALLLLAGCATPVKTEYDREISYEPYRSFAWMAPLRVEVEDPALDSELLDRRVQRLVTEALTEAGFQQTDPETADFLVTYRSSSREAVSGGTGLSIGVGTARRGGGTAVGGGLAVGGSRPQTVTTLMIDIIDREQNMLVWRGWRESDRRQDRYDDSRLKRLIEAIVAEFPPERE</sequence>
<evidence type="ECO:0000259" key="1">
    <source>
        <dbReference type="Pfam" id="PF13590"/>
    </source>
</evidence>
<proteinExistence type="predicted"/>
<dbReference type="AlphaFoldDB" id="A0AAP6JF29"/>
<name>A0AAP6JF29_9GAMM</name>
<reference evidence="2 3" key="1">
    <citation type="submission" date="2023-12" db="EMBL/GenBank/DDBJ databases">
        <title>Whole-genome sequencing of halo(alkali)philic microorganisms from hypersaline lakes.</title>
        <authorList>
            <person name="Sorokin D.Y."/>
            <person name="Merkel A.Y."/>
            <person name="Messina E."/>
            <person name="Yakimov M."/>
        </authorList>
    </citation>
    <scope>NUCLEOTIDE SEQUENCE [LARGE SCALE GENOMIC DNA]</scope>
    <source>
        <strain evidence="2 3">AB-CW1</strain>
    </source>
</reference>
<evidence type="ECO:0000313" key="3">
    <source>
        <dbReference type="Proteomes" id="UP001302316"/>
    </source>
</evidence>
<organism evidence="2 3">
    <name type="scientific">Natronospira elongata</name>
    <dbReference type="NCBI Taxonomy" id="3110268"/>
    <lineage>
        <taxon>Bacteria</taxon>
        <taxon>Pseudomonadati</taxon>
        <taxon>Pseudomonadota</taxon>
        <taxon>Gammaproteobacteria</taxon>
        <taxon>Natronospirales</taxon>
        <taxon>Natronospiraceae</taxon>
        <taxon>Natronospira</taxon>
    </lineage>
</organism>
<gene>
    <name evidence="2" type="ORF">VCB98_08450</name>
</gene>
<dbReference type="Pfam" id="PF13590">
    <property type="entry name" value="DUF4136"/>
    <property type="match status" value="1"/>
</dbReference>
<keyword evidence="3" id="KW-1185">Reference proteome</keyword>
<dbReference type="InterPro" id="IPR025411">
    <property type="entry name" value="DUF4136"/>
</dbReference>
<dbReference type="RefSeq" id="WP_346051676.1">
    <property type="nucleotide sequence ID" value="NZ_JAYGII010000016.1"/>
</dbReference>
<feature type="domain" description="DUF4136" evidence="1">
    <location>
        <begin position="30"/>
        <end position="188"/>
    </location>
</feature>